<gene>
    <name evidence="1" type="ORF">NCTC7812_02833</name>
</gene>
<protein>
    <submittedName>
        <fullName evidence="1">Uncharacterized protein</fullName>
    </submittedName>
</protein>
<reference evidence="1 2" key="1">
    <citation type="submission" date="2019-02" db="EMBL/GenBank/DDBJ databases">
        <authorList>
            <consortium name="Pathogen Informatics"/>
        </authorList>
    </citation>
    <scope>NUCLEOTIDE SEQUENCE [LARGE SCALE GENOMIC DNA]</scope>
    <source>
        <strain evidence="1 2">3012STDY7078512</strain>
    </source>
</reference>
<accession>A0A449I746</accession>
<dbReference type="OrthoDB" id="5826790at2"/>
<evidence type="ECO:0000313" key="2">
    <source>
        <dbReference type="Proteomes" id="UP000396835"/>
    </source>
</evidence>
<sequence>MKLDEEYIKRLPLTTNKINVTLDKNAFFSRYSIVSYYGTDKELKNLAYEQLADVPCLSVTGIRSRWAGLRYPATHFFVLTDKGKEGEVLNSLRAYEHIRSKPDTLEEYDDILQKRIVASLAINSLGKKRNDKMMYNDGALLICDDKNFNTPKSRQELVCLKVEVNEFMNLTAKTTSFSNPSSYNELRKRKNCVFKVGKDIGGCLWEGQSVKPVVIKDFKDGDFNLKELYVQKKRFSDNKNNVPYWPYNKENYTHGRLFAIWQVVQSVNEDFDGLIEIDFCDFEVLHYDECKTGDDMLSFLKEYLSGKTILVEDPFGTSASRELISQFKNEALSIMDDKLGFPRKASGNDMLIKLCDPKEDGASHTHYTKSLYRMAHSGNALQHITFYNNEKEDKISKASARRILIELLVKDSLINRRMPKELTELMTDWKFFRYKINEGFVHGASLAVNITGTMSIQEYGLSQNSLGEEFEQFVHDNLRYNDYEKIRGGRDYMAMEKNGNVYLIIDTEEIPILDASLIDDGYGKVVNEGETISMFKRKKVAHEYLRGYIGFHLWKSDGIDGKTNGSYSYISGTNSESMQIMQNTKMDKMPRARRIFVLNKENPETVENEIMEIASMLKFGFGRWNELMTYPFPFKFLQEYLDDACETVFSKHWKDITYKGELL</sequence>
<organism evidence="1 2">
    <name type="scientific">Prevotella heparinolytica</name>
    <dbReference type="NCBI Taxonomy" id="28113"/>
    <lineage>
        <taxon>Bacteria</taxon>
        <taxon>Pseudomonadati</taxon>
        <taxon>Bacteroidota</taxon>
        <taxon>Bacteroidia</taxon>
        <taxon>Bacteroidales</taxon>
        <taxon>Bacteroidaceae</taxon>
        <taxon>Bacteroides</taxon>
    </lineage>
</organism>
<dbReference type="Proteomes" id="UP000396835">
    <property type="component" value="Unassembled WGS sequence"/>
</dbReference>
<dbReference type="RefSeq" id="WP_131752943.1">
    <property type="nucleotide sequence ID" value="NZ_CAACYH010000007.1"/>
</dbReference>
<dbReference type="AlphaFoldDB" id="A0A449I746"/>
<proteinExistence type="predicted"/>
<evidence type="ECO:0000313" key="1">
    <source>
        <dbReference type="EMBL" id="VFB15245.1"/>
    </source>
</evidence>
<name>A0A449I746_9BACE</name>
<dbReference type="EMBL" id="CAACYH010000007">
    <property type="protein sequence ID" value="VFB15245.1"/>
    <property type="molecule type" value="Genomic_DNA"/>
</dbReference>